<dbReference type="GO" id="GO:0007218">
    <property type="term" value="P:neuropeptide signaling pathway"/>
    <property type="evidence" value="ECO:0007669"/>
    <property type="project" value="UniProtKB-KW"/>
</dbReference>
<gene>
    <name evidence="9" type="ORF">QE152_g461</name>
</gene>
<evidence type="ECO:0000256" key="2">
    <source>
        <dbReference type="ARBA" id="ARBA00007714"/>
    </source>
</evidence>
<evidence type="ECO:0000313" key="9">
    <source>
        <dbReference type="EMBL" id="KAK9758775.1"/>
    </source>
</evidence>
<name>A0AAW1NIL6_POPJA</name>
<evidence type="ECO:0000313" key="10">
    <source>
        <dbReference type="Proteomes" id="UP001458880"/>
    </source>
</evidence>
<keyword evidence="3" id="KW-0964">Secreted</keyword>
<evidence type="ECO:0000256" key="8">
    <source>
        <dbReference type="SAM" id="SignalP"/>
    </source>
</evidence>
<protein>
    <submittedName>
        <fullName evidence="9">Pheromone biosynthesis activating neuropeptide (PBAN)</fullName>
    </submittedName>
</protein>
<comment type="similarity">
    <text evidence="2">Belongs to the pyrokinin family.</text>
</comment>
<keyword evidence="10" id="KW-1185">Reference proteome</keyword>
<keyword evidence="5" id="KW-0027">Amidation</keyword>
<evidence type="ECO:0000256" key="1">
    <source>
        <dbReference type="ARBA" id="ARBA00004613"/>
    </source>
</evidence>
<dbReference type="Proteomes" id="UP001458880">
    <property type="component" value="Unassembled WGS sequence"/>
</dbReference>
<feature type="signal peptide" evidence="8">
    <location>
        <begin position="1"/>
        <end position="20"/>
    </location>
</feature>
<dbReference type="GO" id="GO:0005184">
    <property type="term" value="F:neuropeptide hormone activity"/>
    <property type="evidence" value="ECO:0007669"/>
    <property type="project" value="InterPro"/>
</dbReference>
<accession>A0AAW1NIL6</accession>
<feature type="region of interest" description="Disordered" evidence="7">
    <location>
        <begin position="87"/>
        <end position="111"/>
    </location>
</feature>
<organism evidence="9 10">
    <name type="scientific">Popillia japonica</name>
    <name type="common">Japanese beetle</name>
    <dbReference type="NCBI Taxonomy" id="7064"/>
    <lineage>
        <taxon>Eukaryota</taxon>
        <taxon>Metazoa</taxon>
        <taxon>Ecdysozoa</taxon>
        <taxon>Arthropoda</taxon>
        <taxon>Hexapoda</taxon>
        <taxon>Insecta</taxon>
        <taxon>Pterygota</taxon>
        <taxon>Neoptera</taxon>
        <taxon>Endopterygota</taxon>
        <taxon>Coleoptera</taxon>
        <taxon>Polyphaga</taxon>
        <taxon>Scarabaeiformia</taxon>
        <taxon>Scarabaeidae</taxon>
        <taxon>Rutelinae</taxon>
        <taxon>Popillia</taxon>
    </lineage>
</organism>
<dbReference type="AlphaFoldDB" id="A0AAW1NIL6"/>
<keyword evidence="4" id="KW-0372">Hormone</keyword>
<evidence type="ECO:0000256" key="5">
    <source>
        <dbReference type="ARBA" id="ARBA00022815"/>
    </source>
</evidence>
<comment type="caution">
    <text evidence="9">The sequence shown here is derived from an EMBL/GenBank/DDBJ whole genome shotgun (WGS) entry which is preliminary data.</text>
</comment>
<comment type="subcellular location">
    <subcellularLocation>
        <location evidence="1">Secreted</location>
    </subcellularLocation>
</comment>
<evidence type="ECO:0000256" key="4">
    <source>
        <dbReference type="ARBA" id="ARBA00022702"/>
    </source>
</evidence>
<dbReference type="InterPro" id="IPR008730">
    <property type="entry name" value="PBAN"/>
</dbReference>
<reference evidence="9 10" key="1">
    <citation type="journal article" date="2024" name="BMC Genomics">
        <title>De novo assembly and annotation of Popillia japonica's genome with initial clues to its potential as an invasive pest.</title>
        <authorList>
            <person name="Cucini C."/>
            <person name="Boschi S."/>
            <person name="Funari R."/>
            <person name="Cardaioli E."/>
            <person name="Iannotti N."/>
            <person name="Marturano G."/>
            <person name="Paoli F."/>
            <person name="Bruttini M."/>
            <person name="Carapelli A."/>
            <person name="Frati F."/>
            <person name="Nardi F."/>
        </authorList>
    </citation>
    <scope>NUCLEOTIDE SEQUENCE [LARGE SCALE GENOMIC DNA]</scope>
    <source>
        <strain evidence="9">DMR45628</strain>
    </source>
</reference>
<dbReference type="EMBL" id="JASPKY010000003">
    <property type="protein sequence ID" value="KAK9758775.1"/>
    <property type="molecule type" value="Genomic_DNA"/>
</dbReference>
<keyword evidence="8" id="KW-0732">Signal</keyword>
<proteinExistence type="inferred from homology"/>
<dbReference type="InterPro" id="IPR001484">
    <property type="entry name" value="Pyrokinin_CS"/>
</dbReference>
<dbReference type="PROSITE" id="PS00539">
    <property type="entry name" value="PYROKININ"/>
    <property type="match status" value="2"/>
</dbReference>
<dbReference type="GO" id="GO:0005576">
    <property type="term" value="C:extracellular region"/>
    <property type="evidence" value="ECO:0007669"/>
    <property type="project" value="UniProtKB-SubCell"/>
</dbReference>
<feature type="chain" id="PRO_5043530933" evidence="8">
    <location>
        <begin position="21"/>
        <end position="151"/>
    </location>
</feature>
<evidence type="ECO:0000256" key="7">
    <source>
        <dbReference type="SAM" id="MobiDB-lite"/>
    </source>
</evidence>
<sequence length="151" mass="17772">MQRTIYFVFAFAVFFQAILAENNNEKSMEEYAKPKQSSPLWFGPRLGRKKRNQHLDDFDEFLSADCEQVEDYIRSIPWSMVEKCSLNEDKRDKPKSKQFSPRLGRESSEDMFGWSQNPDILTLRSPPFAPRLGRRVLPFTPRLGRETVVNY</sequence>
<evidence type="ECO:0000256" key="3">
    <source>
        <dbReference type="ARBA" id="ARBA00022525"/>
    </source>
</evidence>
<keyword evidence="6 9" id="KW-0527">Neuropeptide</keyword>
<dbReference type="GO" id="GO:0042811">
    <property type="term" value="P:pheromone biosynthetic process"/>
    <property type="evidence" value="ECO:0007669"/>
    <property type="project" value="InterPro"/>
</dbReference>
<dbReference type="Pfam" id="PF05874">
    <property type="entry name" value="PBAN"/>
    <property type="match status" value="1"/>
</dbReference>
<evidence type="ECO:0000256" key="6">
    <source>
        <dbReference type="ARBA" id="ARBA00023320"/>
    </source>
</evidence>